<evidence type="ECO:0000256" key="3">
    <source>
        <dbReference type="PROSITE-ProRule" id="PRU00221"/>
    </source>
</evidence>
<dbReference type="PROSITE" id="PS00678">
    <property type="entry name" value="WD_REPEATS_1"/>
    <property type="match status" value="2"/>
</dbReference>
<dbReference type="Pfam" id="PF12341">
    <property type="entry name" value="Mcl1_mid"/>
    <property type="match status" value="1"/>
</dbReference>
<dbReference type="InterPro" id="IPR036322">
    <property type="entry name" value="WD40_repeat_dom_sf"/>
</dbReference>
<feature type="compositionally biased region" description="Basic and acidic residues" evidence="5">
    <location>
        <begin position="851"/>
        <end position="863"/>
    </location>
</feature>
<dbReference type="Proteomes" id="UP000521943">
    <property type="component" value="Unassembled WGS sequence"/>
</dbReference>
<evidence type="ECO:0000259" key="6">
    <source>
        <dbReference type="Pfam" id="PF12341"/>
    </source>
</evidence>
<dbReference type="SUPFAM" id="SSF50978">
    <property type="entry name" value="WD40 repeat-like"/>
    <property type="match status" value="1"/>
</dbReference>
<evidence type="ECO:0000256" key="1">
    <source>
        <dbReference type="ARBA" id="ARBA00022574"/>
    </source>
</evidence>
<keyword evidence="4" id="KW-0175">Coiled coil</keyword>
<reference evidence="8 9" key="1">
    <citation type="submission" date="2020-07" db="EMBL/GenBank/DDBJ databases">
        <title>Comparative genomics of pyrophilous fungi reveals a link between fire events and developmental genes.</title>
        <authorList>
            <consortium name="DOE Joint Genome Institute"/>
            <person name="Steindorff A.S."/>
            <person name="Carver A."/>
            <person name="Calhoun S."/>
            <person name="Stillman K."/>
            <person name="Liu H."/>
            <person name="Lipzen A."/>
            <person name="Pangilinan J."/>
            <person name="Labutti K."/>
            <person name="Bruns T.D."/>
            <person name="Grigoriev I.V."/>
        </authorList>
    </citation>
    <scope>NUCLEOTIDE SEQUENCE [LARGE SCALE GENOMIC DNA]</scope>
    <source>
        <strain evidence="8 9">CBS 144469</strain>
    </source>
</reference>
<dbReference type="PANTHER" id="PTHR19932:SF10">
    <property type="entry name" value="WD REPEAT AND HMG-BOX DNA-BINDING PROTEIN 1"/>
    <property type="match status" value="1"/>
</dbReference>
<protein>
    <submittedName>
        <fullName evidence="8">WD40-repeat-containing domain protein</fullName>
    </submittedName>
</protein>
<dbReference type="PROSITE" id="PS50294">
    <property type="entry name" value="WD_REPEATS_REGION"/>
    <property type="match status" value="2"/>
</dbReference>
<feature type="region of interest" description="Disordered" evidence="5">
    <location>
        <begin position="714"/>
        <end position="932"/>
    </location>
</feature>
<organism evidence="8 9">
    <name type="scientific">Ephemerocybe angulata</name>
    <dbReference type="NCBI Taxonomy" id="980116"/>
    <lineage>
        <taxon>Eukaryota</taxon>
        <taxon>Fungi</taxon>
        <taxon>Dikarya</taxon>
        <taxon>Basidiomycota</taxon>
        <taxon>Agaricomycotina</taxon>
        <taxon>Agaricomycetes</taxon>
        <taxon>Agaricomycetidae</taxon>
        <taxon>Agaricales</taxon>
        <taxon>Agaricineae</taxon>
        <taxon>Psathyrellaceae</taxon>
        <taxon>Ephemerocybe</taxon>
    </lineage>
</organism>
<dbReference type="Gene3D" id="2.130.10.10">
    <property type="entry name" value="YVTN repeat-like/Quinoprotein amine dehydrogenase"/>
    <property type="match status" value="2"/>
</dbReference>
<evidence type="ECO:0000259" key="7">
    <source>
        <dbReference type="Pfam" id="PF24817"/>
    </source>
</evidence>
<feature type="domain" description="WDHD1 first WD40" evidence="7">
    <location>
        <begin position="10"/>
        <end position="304"/>
    </location>
</feature>
<dbReference type="InterPro" id="IPR015943">
    <property type="entry name" value="WD40/YVTN_repeat-like_dom_sf"/>
</dbReference>
<gene>
    <name evidence="8" type="ORF">DFP72DRAFT_986929</name>
</gene>
<dbReference type="GO" id="GO:0043596">
    <property type="term" value="C:nuclear replication fork"/>
    <property type="evidence" value="ECO:0007669"/>
    <property type="project" value="TreeGrafter"/>
</dbReference>
<dbReference type="OrthoDB" id="427368at2759"/>
<dbReference type="InterPro" id="IPR057646">
    <property type="entry name" value="WD40_WDHD1_1st"/>
</dbReference>
<dbReference type="GO" id="GO:0003682">
    <property type="term" value="F:chromatin binding"/>
    <property type="evidence" value="ECO:0007669"/>
    <property type="project" value="TreeGrafter"/>
</dbReference>
<dbReference type="InterPro" id="IPR022100">
    <property type="entry name" value="WDHD1/CFT4_beta-prop_2nd"/>
</dbReference>
<accession>A0A8H6IF93</accession>
<dbReference type="Pfam" id="PF24817">
    <property type="entry name" value="WD40_WDHD1_1st"/>
    <property type="match status" value="1"/>
</dbReference>
<keyword evidence="9" id="KW-1185">Reference proteome</keyword>
<feature type="compositionally biased region" description="Polar residues" evidence="5">
    <location>
        <begin position="886"/>
        <end position="896"/>
    </location>
</feature>
<keyword evidence="1 3" id="KW-0853">WD repeat</keyword>
<dbReference type="GO" id="GO:0000278">
    <property type="term" value="P:mitotic cell cycle"/>
    <property type="evidence" value="ECO:0007669"/>
    <property type="project" value="TreeGrafter"/>
</dbReference>
<feature type="domain" description="WDHD1/CFT4 second beta-propeller" evidence="6">
    <location>
        <begin position="358"/>
        <end position="632"/>
    </location>
</feature>
<dbReference type="GO" id="GO:0006261">
    <property type="term" value="P:DNA-templated DNA replication"/>
    <property type="evidence" value="ECO:0007669"/>
    <property type="project" value="TreeGrafter"/>
</dbReference>
<comment type="caution">
    <text evidence="8">The sequence shown here is derived from an EMBL/GenBank/DDBJ whole genome shotgun (WGS) entry which is preliminary data.</text>
</comment>
<feature type="repeat" description="WD" evidence="3">
    <location>
        <begin position="7"/>
        <end position="40"/>
    </location>
</feature>
<dbReference type="InterPro" id="IPR001680">
    <property type="entry name" value="WD40_rpt"/>
</dbReference>
<evidence type="ECO:0000313" key="8">
    <source>
        <dbReference type="EMBL" id="KAF6763238.1"/>
    </source>
</evidence>
<keyword evidence="2" id="KW-0677">Repeat</keyword>
<feature type="repeat" description="WD" evidence="3">
    <location>
        <begin position="134"/>
        <end position="175"/>
    </location>
</feature>
<evidence type="ECO:0000313" key="9">
    <source>
        <dbReference type="Proteomes" id="UP000521943"/>
    </source>
</evidence>
<dbReference type="PANTHER" id="PTHR19932">
    <property type="entry name" value="WD REPEAT AND HMG-BOX DNA BINDING PROTEIN"/>
    <property type="match status" value="1"/>
</dbReference>
<sequence length="932" mass="102511">MSKIINTRPHGNGNTRLAFSKDGSRVFTGGADSLVRIWDVGQGADNEPDTAAEAEGPITWIEAAEDCWLSSSEDSEVRRYAKDSTSYEAPITSAAGVSVRCIAIDPQARKVAVASDELFVKVVDMEGITTPQKLEGYTSAIRALTWHPSGNLLTTCTQDGKIVIWDMSQSPAKREKVIEGIIPVVKDESSDEFQYDCSAVWHTSGEHFYVASKGHEIVTISRSNWSRVPGTFTDKNAVGAITALTSLPNGVYLLSASKSTVFAWSTQTKRVIASQAGTPGSIITQLAFCPKRNLVAWTDNEANMAALDEDDDMLDIDKDWIVDDMDGALHDNEPVGGAGRTSAGFVKEMVSITKAQPPFQPGSTPFQNKKRYLAYNMLGVIEAIDQDVHQIINVVFFNQSSRSSFHFTDLFKNDLGYLGDCGAVFACPPEVNHPARAAQEWTYPLRPSTKVLGIAAGGLAPNSYNTNSTIDLQGYGNVVVATSEHDLTFLTGSGRERRILALPGDFVTMVAAPEWVFVVYRPGSTTIDGSQNLYYIVINFEDFSVRQRDVLPVPKGQTLKWVGLTEEGLPAMYDSTGYLSVLSKVRIPHPRLPGCGSPTPTSSSDDKAKTRRTWPVGISDSTFMCLILKGNQDEAVQTREQALDKELILLIQGACKNGNLVKLLHNVPSVADFYKLWVLKEKVEALKELREEEEDRLVVARNKRRRWLKPDKPLRMLASDGGANEGRRFDPLGDTRPPPPVERPSMNRVTRPVVEKTRFTSAAPPTQQQQASSSASTPPPVEKRKRDDLEEWPMNDSMPPPKTTKGNNPFARKAQEPNRNPFARSVEKQHSLHKTGGNGTLSSKKRVPGFKGKEKAPDKKDAPKQTTLLNMMPKKPKAKPQATAADSQTDIETQATDDVAMSDLTLREDSQAETIPDSWEETQLVEEETQEA</sequence>
<evidence type="ECO:0000256" key="4">
    <source>
        <dbReference type="SAM" id="Coils"/>
    </source>
</evidence>
<feature type="coiled-coil region" evidence="4">
    <location>
        <begin position="676"/>
        <end position="703"/>
    </location>
</feature>
<proteinExistence type="predicted"/>
<evidence type="ECO:0000256" key="5">
    <source>
        <dbReference type="SAM" id="MobiDB-lite"/>
    </source>
</evidence>
<dbReference type="EMBL" id="JACGCI010000006">
    <property type="protein sequence ID" value="KAF6763238.1"/>
    <property type="molecule type" value="Genomic_DNA"/>
</dbReference>
<dbReference type="GO" id="GO:0006281">
    <property type="term" value="P:DNA repair"/>
    <property type="evidence" value="ECO:0007669"/>
    <property type="project" value="TreeGrafter"/>
</dbReference>
<name>A0A8H6IF93_9AGAR</name>
<dbReference type="SMART" id="SM00320">
    <property type="entry name" value="WD40"/>
    <property type="match status" value="4"/>
</dbReference>
<dbReference type="AlphaFoldDB" id="A0A8H6IF93"/>
<dbReference type="InterPro" id="IPR019775">
    <property type="entry name" value="WD40_repeat_CS"/>
</dbReference>
<dbReference type="PROSITE" id="PS50082">
    <property type="entry name" value="WD_REPEATS_2"/>
    <property type="match status" value="2"/>
</dbReference>
<feature type="compositionally biased region" description="Acidic residues" evidence="5">
    <location>
        <begin position="918"/>
        <end position="932"/>
    </location>
</feature>
<feature type="compositionally biased region" description="Low complexity" evidence="5">
    <location>
        <begin position="760"/>
        <end position="776"/>
    </location>
</feature>
<evidence type="ECO:0000256" key="2">
    <source>
        <dbReference type="ARBA" id="ARBA00022737"/>
    </source>
</evidence>